<dbReference type="RefSeq" id="WP_085937410.1">
    <property type="nucleotide sequence ID" value="NZ_FUWJ01000013.1"/>
</dbReference>
<dbReference type="SUPFAM" id="SSF52499">
    <property type="entry name" value="Isochorismatase-like hydrolases"/>
    <property type="match status" value="1"/>
</dbReference>
<dbReference type="GO" id="GO:0016787">
    <property type="term" value="F:hydrolase activity"/>
    <property type="evidence" value="ECO:0007669"/>
    <property type="project" value="UniProtKB-KW"/>
</dbReference>
<evidence type="ECO:0000259" key="2">
    <source>
        <dbReference type="Pfam" id="PF00857"/>
    </source>
</evidence>
<evidence type="ECO:0000256" key="1">
    <source>
        <dbReference type="ARBA" id="ARBA00022801"/>
    </source>
</evidence>
<dbReference type="PANTHER" id="PTHR43540:SF1">
    <property type="entry name" value="ISOCHORISMATASE HYDROLASE"/>
    <property type="match status" value="1"/>
</dbReference>
<evidence type="ECO:0000313" key="4">
    <source>
        <dbReference type="Proteomes" id="UP000190092"/>
    </source>
</evidence>
<dbReference type="InterPro" id="IPR036380">
    <property type="entry name" value="Isochorismatase-like_sf"/>
</dbReference>
<accession>A0A1T4T5T4</accession>
<organism evidence="3 4">
    <name type="scientific">Enhydrobacter aerosaccus</name>
    <dbReference type="NCBI Taxonomy" id="225324"/>
    <lineage>
        <taxon>Bacteria</taxon>
        <taxon>Pseudomonadati</taxon>
        <taxon>Pseudomonadota</taxon>
        <taxon>Alphaproteobacteria</taxon>
        <taxon>Hyphomicrobiales</taxon>
        <taxon>Enhydrobacter</taxon>
    </lineage>
</organism>
<dbReference type="OrthoDB" id="9791276at2"/>
<dbReference type="EMBL" id="FUWJ01000013">
    <property type="protein sequence ID" value="SKA35528.1"/>
    <property type="molecule type" value="Genomic_DNA"/>
</dbReference>
<keyword evidence="1" id="KW-0378">Hydrolase</keyword>
<feature type="domain" description="Isochorismatase-like" evidence="2">
    <location>
        <begin position="3"/>
        <end position="136"/>
    </location>
</feature>
<protein>
    <submittedName>
        <fullName evidence="3">Nicotinamidase-related amidase</fullName>
    </submittedName>
</protein>
<dbReference type="PANTHER" id="PTHR43540">
    <property type="entry name" value="PEROXYUREIDOACRYLATE/UREIDOACRYLATE AMIDOHYDROLASE-RELATED"/>
    <property type="match status" value="1"/>
</dbReference>
<keyword evidence="4" id="KW-1185">Reference proteome</keyword>
<sequence>MDAIVIVDMQVGLLEGAPKHDLGGVIDRINALTAMVRREGGTVIWIRHCGKPGDSFERGGRGWAFLPELSRCQDDLLVEKSLNDPYVGTRLKEMLEGLAPHRVLIAGWATDFCVDATVRSTVSCGHNVVVVQDGHTLADRPHLDAPAVIAHHNWIWSNLITDRSITVLPADVLLAG</sequence>
<evidence type="ECO:0000313" key="3">
    <source>
        <dbReference type="EMBL" id="SKA35528.1"/>
    </source>
</evidence>
<dbReference type="Pfam" id="PF00857">
    <property type="entry name" value="Isochorismatase"/>
    <property type="match status" value="1"/>
</dbReference>
<proteinExistence type="predicted"/>
<reference evidence="4" key="1">
    <citation type="submission" date="2017-02" db="EMBL/GenBank/DDBJ databases">
        <authorList>
            <person name="Varghese N."/>
            <person name="Submissions S."/>
        </authorList>
    </citation>
    <scope>NUCLEOTIDE SEQUENCE [LARGE SCALE GENOMIC DNA]</scope>
    <source>
        <strain evidence="4">ATCC 27094</strain>
    </source>
</reference>
<gene>
    <name evidence="3" type="ORF">SAMN02745126_05675</name>
</gene>
<dbReference type="Proteomes" id="UP000190092">
    <property type="component" value="Unassembled WGS sequence"/>
</dbReference>
<dbReference type="Gene3D" id="3.40.50.850">
    <property type="entry name" value="Isochorismatase-like"/>
    <property type="match status" value="1"/>
</dbReference>
<dbReference type="InterPro" id="IPR000868">
    <property type="entry name" value="Isochorismatase-like_dom"/>
</dbReference>
<dbReference type="InterPro" id="IPR050272">
    <property type="entry name" value="Isochorismatase-like_hydrls"/>
</dbReference>
<name>A0A1T4T5T4_9HYPH</name>
<dbReference type="AlphaFoldDB" id="A0A1T4T5T4"/>
<dbReference type="STRING" id="225324.SAMN02745126_05675"/>